<dbReference type="Gene3D" id="1.10.3480.10">
    <property type="entry name" value="TorD-like"/>
    <property type="match status" value="1"/>
</dbReference>
<dbReference type="Pfam" id="PF02613">
    <property type="entry name" value="Nitrate_red_del"/>
    <property type="match status" value="1"/>
</dbReference>
<evidence type="ECO:0000313" key="2">
    <source>
        <dbReference type="EMBL" id="UJS25308.1"/>
    </source>
</evidence>
<proteinExistence type="predicted"/>
<gene>
    <name evidence="2" type="ORF">L2Y54_04510</name>
</gene>
<keyword evidence="1" id="KW-0143">Chaperone</keyword>
<dbReference type="SUPFAM" id="SSF89155">
    <property type="entry name" value="TorD-like"/>
    <property type="match status" value="1"/>
</dbReference>
<evidence type="ECO:0000256" key="1">
    <source>
        <dbReference type="ARBA" id="ARBA00023186"/>
    </source>
</evidence>
<evidence type="ECO:0000313" key="3">
    <source>
        <dbReference type="Proteomes" id="UP001054801"/>
    </source>
</evidence>
<sequence length="224" mass="25732">MMLEVINDLRLLADLHATEVTAEKLEELRAVAFLGAEALPQPLPATLLDELACDFADIYLHGKFHSSPQESVWLDDEELICQQPMFEVRDWYARHELAVPDWRKRADDHLVNELLFIAHLLDKAAEQAEPLVLLAETARFMDEHLLRWLLPFAQRVAQRCHTEFYAKLALETAAYAEHIRDSLAEILGVPRPTHEEIETRMKAQQRAAAQPQTMQYYPGVAPSW</sequence>
<reference evidence="2" key="1">
    <citation type="journal article" date="2022" name="Microorganisms">
        <title>Two New Species of Filamentous Sulfur Bacteria of the Genus Thiothrix, Thiothrix winogradskyi sp. nov. and 'Candidatus Thiothrix sulfatifontis' sp. nov.</title>
        <authorList>
            <person name="Ravin N.V."/>
            <person name="Rossetti S."/>
            <person name="Beletsky A.V."/>
            <person name="Kadnikov V.V."/>
            <person name="Rudenko T.S."/>
            <person name="Smolyakov D.D."/>
            <person name="Moskvitina M.I."/>
            <person name="Gureeva M.V."/>
            <person name="Mardanov A.V."/>
            <person name="Grabovich M.Y."/>
        </authorList>
    </citation>
    <scope>NUCLEOTIDE SEQUENCE</scope>
    <source>
        <strain evidence="2">CT3</strain>
    </source>
</reference>
<dbReference type="Proteomes" id="UP001054801">
    <property type="component" value="Chromosome"/>
</dbReference>
<dbReference type="RefSeq" id="WP_236500118.1">
    <property type="nucleotide sequence ID" value="NZ_CP091244.1"/>
</dbReference>
<accession>A0ABY3T1M5</accession>
<protein>
    <submittedName>
        <fullName evidence="2">Molecular chaperone TorD family protein</fullName>
    </submittedName>
</protein>
<organism evidence="2 3">
    <name type="scientific">Thiothrix winogradskyi</name>
    <dbReference type="NCBI Taxonomy" id="96472"/>
    <lineage>
        <taxon>Bacteria</taxon>
        <taxon>Pseudomonadati</taxon>
        <taxon>Pseudomonadota</taxon>
        <taxon>Gammaproteobacteria</taxon>
        <taxon>Thiotrichales</taxon>
        <taxon>Thiotrichaceae</taxon>
        <taxon>Thiothrix</taxon>
    </lineage>
</organism>
<dbReference type="EMBL" id="CP091244">
    <property type="protein sequence ID" value="UJS25308.1"/>
    <property type="molecule type" value="Genomic_DNA"/>
</dbReference>
<name>A0ABY3T1M5_9GAMM</name>
<dbReference type="InterPro" id="IPR036411">
    <property type="entry name" value="TorD-like_sf"/>
</dbReference>
<keyword evidence="3" id="KW-1185">Reference proteome</keyword>
<dbReference type="PANTHER" id="PTHR34227:SF11">
    <property type="entry name" value="CHAPERONE PROTEIN TORD"/>
    <property type="match status" value="1"/>
</dbReference>
<dbReference type="InterPro" id="IPR050289">
    <property type="entry name" value="TorD/DmsD_chaperones"/>
</dbReference>
<dbReference type="PANTHER" id="PTHR34227">
    <property type="entry name" value="CHAPERONE PROTEIN YCDY"/>
    <property type="match status" value="1"/>
</dbReference>
<dbReference type="InterPro" id="IPR020945">
    <property type="entry name" value="DMSO/NO3_reduct_chaperone"/>
</dbReference>